<gene>
    <name evidence="2" type="ORF">M0651_14525</name>
</gene>
<dbReference type="InterPro" id="IPR000421">
    <property type="entry name" value="FA58C"/>
</dbReference>
<accession>A0A9X2BPU4</accession>
<comment type="caution">
    <text evidence="2">The sequence shown here is derived from an EMBL/GenBank/DDBJ whole genome shotgun (WGS) entry which is preliminary data.</text>
</comment>
<evidence type="ECO:0000313" key="3">
    <source>
        <dbReference type="Proteomes" id="UP001139534"/>
    </source>
</evidence>
<organism evidence="2 3">
    <name type="scientific">Paenibacillus mellifer</name>
    <dbReference type="NCBI Taxonomy" id="2937794"/>
    <lineage>
        <taxon>Bacteria</taxon>
        <taxon>Bacillati</taxon>
        <taxon>Bacillota</taxon>
        <taxon>Bacilli</taxon>
        <taxon>Bacillales</taxon>
        <taxon>Paenibacillaceae</taxon>
        <taxon>Paenibacillus</taxon>
    </lineage>
</organism>
<evidence type="ECO:0000259" key="1">
    <source>
        <dbReference type="PROSITE" id="PS50022"/>
    </source>
</evidence>
<dbReference type="InterPro" id="IPR008979">
    <property type="entry name" value="Galactose-bd-like_sf"/>
</dbReference>
<dbReference type="Pfam" id="PF00754">
    <property type="entry name" value="F5_F8_type_C"/>
    <property type="match status" value="1"/>
</dbReference>
<sequence length="136" mass="15026">MPEAPNLALNKSAVSSTDEGVGFEAGKALDGNQITRWASREGNDPEWIYVDLGSVQQITGVKLRWEVAYAKRYKIEISTDSGSPEHWQEVYSTASGNGGLDEIPLAPQAARYVRMYGIERGTPYGYSLYEFEITGQ</sequence>
<dbReference type="RefSeq" id="WP_248552559.1">
    <property type="nucleotide sequence ID" value="NZ_JALPRK010000013.1"/>
</dbReference>
<dbReference type="PROSITE" id="PS50022">
    <property type="entry name" value="FA58C_3"/>
    <property type="match status" value="1"/>
</dbReference>
<dbReference type="Proteomes" id="UP001139534">
    <property type="component" value="Unassembled WGS sequence"/>
</dbReference>
<evidence type="ECO:0000313" key="2">
    <source>
        <dbReference type="EMBL" id="MCK8488389.1"/>
    </source>
</evidence>
<dbReference type="Gene3D" id="2.60.120.260">
    <property type="entry name" value="Galactose-binding domain-like"/>
    <property type="match status" value="1"/>
</dbReference>
<protein>
    <submittedName>
        <fullName evidence="2">Discoidin domain-containing protein</fullName>
    </submittedName>
</protein>
<keyword evidence="3" id="KW-1185">Reference proteome</keyword>
<name>A0A9X2BPU4_9BACL</name>
<reference evidence="2" key="1">
    <citation type="submission" date="2022-04" db="EMBL/GenBank/DDBJ databases">
        <authorList>
            <person name="Seo M.-J."/>
        </authorList>
    </citation>
    <scope>NUCLEOTIDE SEQUENCE</scope>
    <source>
        <strain evidence="2">MBLB2552</strain>
    </source>
</reference>
<dbReference type="SUPFAM" id="SSF49785">
    <property type="entry name" value="Galactose-binding domain-like"/>
    <property type="match status" value="1"/>
</dbReference>
<feature type="domain" description="F5/8 type C" evidence="1">
    <location>
        <begin position="1"/>
        <end position="136"/>
    </location>
</feature>
<dbReference type="AlphaFoldDB" id="A0A9X2BPU4"/>
<dbReference type="EMBL" id="JALPRK010000013">
    <property type="protein sequence ID" value="MCK8488389.1"/>
    <property type="molecule type" value="Genomic_DNA"/>
</dbReference>
<proteinExistence type="predicted"/>